<reference evidence="2 3" key="1">
    <citation type="submission" date="2022-06" db="EMBL/GenBank/DDBJ databases">
        <authorList>
            <person name="So Y."/>
        </authorList>
    </citation>
    <scope>NUCLEOTIDE SEQUENCE [LARGE SCALE GENOMIC DNA]</scope>
    <source>
        <strain evidence="2 3">STR3</strain>
    </source>
</reference>
<feature type="transmembrane region" description="Helical" evidence="1">
    <location>
        <begin position="122"/>
        <end position="146"/>
    </location>
</feature>
<keyword evidence="1" id="KW-0812">Transmembrane</keyword>
<comment type="caution">
    <text evidence="2">The sequence shown here is derived from an EMBL/GenBank/DDBJ whole genome shotgun (WGS) entry which is preliminary data.</text>
</comment>
<keyword evidence="1" id="KW-1133">Transmembrane helix</keyword>
<proteinExistence type="predicted"/>
<keyword evidence="3" id="KW-1185">Reference proteome</keyword>
<protein>
    <submittedName>
        <fullName evidence="2">Uncharacterized protein</fullName>
    </submittedName>
</protein>
<feature type="transmembrane region" description="Helical" evidence="1">
    <location>
        <begin position="167"/>
        <end position="191"/>
    </location>
</feature>
<sequence length="201" mass="20642">MLDVSRPGLVFLVVFVAAAILNGDVAGSFADPDSQFVSIYADAGNRAVYVAGAVLLLLAGLSFVWFAYALSSAAGTFRVPLLVTGATAAIGMIVAALAWATVPLSMTFGALVDDPGFESGQSVLAQFGWVAFGLGAMLPAAMFIAIAARTPGLLPRWLASASYPAAVLVGLTALVFMTSALFVIWVIAVVASRWRGARPGA</sequence>
<feature type="transmembrane region" description="Helical" evidence="1">
    <location>
        <begin position="46"/>
        <end position="69"/>
    </location>
</feature>
<dbReference type="EMBL" id="JANARS010000005">
    <property type="protein sequence ID" value="MCP3422840.1"/>
    <property type="molecule type" value="Genomic_DNA"/>
</dbReference>
<dbReference type="RefSeq" id="WP_254182028.1">
    <property type="nucleotide sequence ID" value="NZ_JANARS010000005.1"/>
</dbReference>
<evidence type="ECO:0000313" key="3">
    <source>
        <dbReference type="Proteomes" id="UP001204524"/>
    </source>
</evidence>
<gene>
    <name evidence="2" type="ORF">NCI01_13635</name>
</gene>
<name>A0ABT1KYJ0_9ACTN</name>
<accession>A0ABT1KYJ0</accession>
<keyword evidence="1" id="KW-0472">Membrane</keyword>
<organism evidence="2 3">
    <name type="scientific">Nocardioides pinisoli</name>
    <dbReference type="NCBI Taxonomy" id="2950279"/>
    <lineage>
        <taxon>Bacteria</taxon>
        <taxon>Bacillati</taxon>
        <taxon>Actinomycetota</taxon>
        <taxon>Actinomycetes</taxon>
        <taxon>Propionibacteriales</taxon>
        <taxon>Nocardioidaceae</taxon>
        <taxon>Nocardioides</taxon>
    </lineage>
</organism>
<feature type="transmembrane region" description="Helical" evidence="1">
    <location>
        <begin position="81"/>
        <end position="102"/>
    </location>
</feature>
<evidence type="ECO:0000313" key="2">
    <source>
        <dbReference type="EMBL" id="MCP3422840.1"/>
    </source>
</evidence>
<evidence type="ECO:0000256" key="1">
    <source>
        <dbReference type="SAM" id="Phobius"/>
    </source>
</evidence>
<dbReference type="Proteomes" id="UP001204524">
    <property type="component" value="Unassembled WGS sequence"/>
</dbReference>